<dbReference type="InterPro" id="IPR017850">
    <property type="entry name" value="Alkaline_phosphatase_core_sf"/>
</dbReference>
<evidence type="ECO:0000256" key="3">
    <source>
        <dbReference type="ARBA" id="ARBA00022723"/>
    </source>
</evidence>
<comment type="cofactor">
    <cofactor evidence="1">
        <name>Ca(2+)</name>
        <dbReference type="ChEBI" id="CHEBI:29108"/>
    </cofactor>
</comment>
<accession>A0A934S407</accession>
<dbReference type="AlphaFoldDB" id="A0A934S407"/>
<reference evidence="8" key="1">
    <citation type="submission" date="2021-01" db="EMBL/GenBank/DDBJ databases">
        <title>Modified the classification status of verrucomicrobia.</title>
        <authorList>
            <person name="Feng X."/>
        </authorList>
    </citation>
    <scope>NUCLEOTIDE SEQUENCE</scope>
    <source>
        <strain evidence="8">KCTC 13126</strain>
    </source>
</reference>
<dbReference type="Proteomes" id="UP000617628">
    <property type="component" value="Unassembled WGS sequence"/>
</dbReference>
<evidence type="ECO:0000256" key="6">
    <source>
        <dbReference type="ARBA" id="ARBA00022837"/>
    </source>
</evidence>
<dbReference type="Pfam" id="PF00884">
    <property type="entry name" value="Sulfatase"/>
    <property type="match status" value="1"/>
</dbReference>
<dbReference type="InterPro" id="IPR035874">
    <property type="entry name" value="IDS"/>
</dbReference>
<keyword evidence="9" id="KW-1185">Reference proteome</keyword>
<dbReference type="GO" id="GO:0005737">
    <property type="term" value="C:cytoplasm"/>
    <property type="evidence" value="ECO:0007669"/>
    <property type="project" value="TreeGrafter"/>
</dbReference>
<protein>
    <submittedName>
        <fullName evidence="8">Sulfatase</fullName>
    </submittedName>
</protein>
<dbReference type="PANTHER" id="PTHR45953">
    <property type="entry name" value="IDURONATE 2-SULFATASE"/>
    <property type="match status" value="1"/>
</dbReference>
<dbReference type="RefSeq" id="WP_200357585.1">
    <property type="nucleotide sequence ID" value="NZ_JAENIL010000046.1"/>
</dbReference>
<dbReference type="GO" id="GO:0004423">
    <property type="term" value="F:iduronate-2-sulfatase activity"/>
    <property type="evidence" value="ECO:0007669"/>
    <property type="project" value="InterPro"/>
</dbReference>
<dbReference type="EMBL" id="JAENIL010000046">
    <property type="protein sequence ID" value="MBK1879372.1"/>
    <property type="molecule type" value="Genomic_DNA"/>
</dbReference>
<comment type="similarity">
    <text evidence="2">Belongs to the sulfatase family.</text>
</comment>
<evidence type="ECO:0000313" key="8">
    <source>
        <dbReference type="EMBL" id="MBK1879372.1"/>
    </source>
</evidence>
<dbReference type="PANTHER" id="PTHR45953:SF1">
    <property type="entry name" value="IDURONATE 2-SULFATASE"/>
    <property type="match status" value="1"/>
</dbReference>
<organism evidence="8 9">
    <name type="scientific">Pelagicoccus mobilis</name>
    <dbReference type="NCBI Taxonomy" id="415221"/>
    <lineage>
        <taxon>Bacteria</taxon>
        <taxon>Pseudomonadati</taxon>
        <taxon>Verrucomicrobiota</taxon>
        <taxon>Opitutia</taxon>
        <taxon>Puniceicoccales</taxon>
        <taxon>Pelagicoccaceae</taxon>
        <taxon>Pelagicoccus</taxon>
    </lineage>
</organism>
<gene>
    <name evidence="8" type="ORF">JIN87_20965</name>
</gene>
<evidence type="ECO:0000256" key="1">
    <source>
        <dbReference type="ARBA" id="ARBA00001913"/>
    </source>
</evidence>
<keyword evidence="4" id="KW-0732">Signal</keyword>
<sequence length="458" mass="51137">MKKYILPLFALVLGICHADSDRPNVLFIAIDDLRPELGCYGDTIVQTPHIDRLASQGMIFERAYCQVAVCGASRASMMTGILPTDTRFVDYLAKVDEDTPNAITIGQVFKEAGYTTLAHGKIFHKGSDTAERTWSRGVKSAGRSHTTSFDPATTSALTEGGRARFFESPDVPDNAYGDGRVAENTIKNLQELAQSEEPFFLACGFIRPHLPFYAPKKYWDLYDEKEIPIADNQFRPHDAPDALRGSGEFRSYHLGDFDPDSEAFHRKMRHGYLASTSYVDQLVGNVLAELERLKLAENTIVVIWGDHGWHLGEHTFWGKHNTMHKALRIPLIVKAPGALAGERSSSLISSVDLFPTLCELAGLETPDSVQGKSFVPVLQEAEATISDVVYTRFKNADTVVTDRFTYTLYDNGEQMLYDLHKDPQENQNIANNPENKPLVRSLRDKLEAQIAFAKSARF</sequence>
<dbReference type="GO" id="GO:0046872">
    <property type="term" value="F:metal ion binding"/>
    <property type="evidence" value="ECO:0007669"/>
    <property type="project" value="UniProtKB-KW"/>
</dbReference>
<keyword evidence="3" id="KW-0479">Metal-binding</keyword>
<evidence type="ECO:0000256" key="2">
    <source>
        <dbReference type="ARBA" id="ARBA00008779"/>
    </source>
</evidence>
<name>A0A934S407_9BACT</name>
<dbReference type="Gene3D" id="3.40.720.10">
    <property type="entry name" value="Alkaline Phosphatase, subunit A"/>
    <property type="match status" value="1"/>
</dbReference>
<keyword evidence="6" id="KW-0106">Calcium</keyword>
<proteinExistence type="inferred from homology"/>
<evidence type="ECO:0000259" key="7">
    <source>
        <dbReference type="Pfam" id="PF00884"/>
    </source>
</evidence>
<dbReference type="SUPFAM" id="SSF53649">
    <property type="entry name" value="Alkaline phosphatase-like"/>
    <property type="match status" value="1"/>
</dbReference>
<feature type="domain" description="Sulfatase N-terminal" evidence="7">
    <location>
        <begin position="23"/>
        <end position="362"/>
    </location>
</feature>
<evidence type="ECO:0000313" key="9">
    <source>
        <dbReference type="Proteomes" id="UP000617628"/>
    </source>
</evidence>
<dbReference type="CDD" id="cd16030">
    <property type="entry name" value="iduronate-2-sulfatase"/>
    <property type="match status" value="1"/>
</dbReference>
<evidence type="ECO:0000256" key="4">
    <source>
        <dbReference type="ARBA" id="ARBA00022729"/>
    </source>
</evidence>
<evidence type="ECO:0000256" key="5">
    <source>
        <dbReference type="ARBA" id="ARBA00022801"/>
    </source>
</evidence>
<keyword evidence="5" id="KW-0378">Hydrolase</keyword>
<dbReference type="InterPro" id="IPR000917">
    <property type="entry name" value="Sulfatase_N"/>
</dbReference>
<comment type="caution">
    <text evidence="8">The sequence shown here is derived from an EMBL/GenBank/DDBJ whole genome shotgun (WGS) entry which is preliminary data.</text>
</comment>